<keyword evidence="2" id="KW-0472">Membrane</keyword>
<gene>
    <name evidence="3" type="ORF">NCTC10485_04283</name>
</gene>
<feature type="region of interest" description="Disordered" evidence="1">
    <location>
        <begin position="102"/>
        <end position="211"/>
    </location>
</feature>
<name>A0A448IC12_MYCCI</name>
<keyword evidence="4" id="KW-1185">Reference proteome</keyword>
<accession>A0A448IC12</accession>
<dbReference type="EMBL" id="LR134355">
    <property type="protein sequence ID" value="VEG49969.1"/>
    <property type="molecule type" value="Genomic_DNA"/>
</dbReference>
<protein>
    <submittedName>
        <fullName evidence="3">Uncharacterized protein</fullName>
    </submittedName>
</protein>
<evidence type="ECO:0000313" key="4">
    <source>
        <dbReference type="Proteomes" id="UP000282551"/>
    </source>
</evidence>
<feature type="compositionally biased region" description="Low complexity" evidence="1">
    <location>
        <begin position="102"/>
        <end position="128"/>
    </location>
</feature>
<proteinExistence type="predicted"/>
<evidence type="ECO:0000256" key="2">
    <source>
        <dbReference type="SAM" id="Phobius"/>
    </source>
</evidence>
<evidence type="ECO:0000256" key="1">
    <source>
        <dbReference type="SAM" id="MobiDB-lite"/>
    </source>
</evidence>
<dbReference type="Proteomes" id="UP000282551">
    <property type="component" value="Chromosome"/>
</dbReference>
<reference evidence="3 4" key="1">
    <citation type="submission" date="2018-12" db="EMBL/GenBank/DDBJ databases">
        <authorList>
            <consortium name="Pathogen Informatics"/>
        </authorList>
    </citation>
    <scope>NUCLEOTIDE SEQUENCE [LARGE SCALE GENOMIC DNA]</scope>
    <source>
        <strain evidence="3 4">NCTC10485</strain>
    </source>
</reference>
<evidence type="ECO:0000313" key="3">
    <source>
        <dbReference type="EMBL" id="VEG49969.1"/>
    </source>
</evidence>
<dbReference type="RefSeq" id="WP_163791874.1">
    <property type="nucleotide sequence ID" value="NZ_AP022604.1"/>
</dbReference>
<keyword evidence="2" id="KW-1133">Transmembrane helix</keyword>
<feature type="region of interest" description="Disordered" evidence="1">
    <location>
        <begin position="1"/>
        <end position="51"/>
    </location>
</feature>
<feature type="compositionally biased region" description="Low complexity" evidence="1">
    <location>
        <begin position="139"/>
        <end position="149"/>
    </location>
</feature>
<feature type="transmembrane region" description="Helical" evidence="2">
    <location>
        <begin position="77"/>
        <end position="97"/>
    </location>
</feature>
<dbReference type="AlphaFoldDB" id="A0A448IC12"/>
<keyword evidence="2" id="KW-0812">Transmembrane</keyword>
<sequence>MARNDNPDEFYSDPTQAANYGGGTGGQAYSEVPPEQHQPPTDYGYQTGYQSGYPADYQTGYAAPPEPPTPWYRKPGALVALGALAAVILALAIYAIVQLAGGSSTPTGETTTTTTTTTTEAPTETGGTQVPAPAPVPDETLTITETPTTEAPPPETTTEEPTTTTEEPTETTTTTEAPPTETVTETETVRPTWTRPTLPTLFPRPGGGDGQ</sequence>
<organism evidence="3 4">
    <name type="scientific">Mycolicibacterium chitae</name>
    <name type="common">Mycobacterium chitae</name>
    <dbReference type="NCBI Taxonomy" id="1792"/>
    <lineage>
        <taxon>Bacteria</taxon>
        <taxon>Bacillati</taxon>
        <taxon>Actinomycetota</taxon>
        <taxon>Actinomycetes</taxon>
        <taxon>Mycobacteriales</taxon>
        <taxon>Mycobacteriaceae</taxon>
        <taxon>Mycolicibacterium</taxon>
    </lineage>
</organism>
<feature type="compositionally biased region" description="Low complexity" evidence="1">
    <location>
        <begin position="159"/>
        <end position="204"/>
    </location>
</feature>